<evidence type="ECO:0008006" key="14">
    <source>
        <dbReference type="Google" id="ProtNLM"/>
    </source>
</evidence>
<comment type="subcellular location">
    <subcellularLocation>
        <location evidence="1">Cell membrane</location>
        <topology evidence="1">Multi-pass membrane protein</topology>
    </subcellularLocation>
</comment>
<evidence type="ECO:0000256" key="5">
    <source>
        <dbReference type="ARBA" id="ARBA00022692"/>
    </source>
</evidence>
<accession>A0AAV8W908</accession>
<feature type="transmembrane region" description="Helical" evidence="11">
    <location>
        <begin position="359"/>
        <end position="379"/>
    </location>
</feature>
<feature type="transmembrane region" description="Helical" evidence="11">
    <location>
        <begin position="82"/>
        <end position="99"/>
    </location>
</feature>
<keyword evidence="8" id="KW-0406">Ion transport</keyword>
<comment type="similarity">
    <text evidence="2">Belongs to the otopetrin family.</text>
</comment>
<evidence type="ECO:0000256" key="11">
    <source>
        <dbReference type="SAM" id="Phobius"/>
    </source>
</evidence>
<evidence type="ECO:0000256" key="3">
    <source>
        <dbReference type="ARBA" id="ARBA00022448"/>
    </source>
</evidence>
<evidence type="ECO:0000256" key="10">
    <source>
        <dbReference type="ARBA" id="ARBA00023303"/>
    </source>
</evidence>
<proteinExistence type="inferred from homology"/>
<feature type="transmembrane region" description="Helical" evidence="11">
    <location>
        <begin position="432"/>
        <end position="455"/>
    </location>
</feature>
<name>A0AAV8W908_9CUCU</name>
<gene>
    <name evidence="12" type="ORF">NQ315_007718</name>
</gene>
<protein>
    <recommendedName>
        <fullName evidence="14">Proton channel OtopLc-like</fullName>
    </recommendedName>
</protein>
<keyword evidence="13" id="KW-1185">Reference proteome</keyword>
<evidence type="ECO:0000256" key="9">
    <source>
        <dbReference type="ARBA" id="ARBA00023136"/>
    </source>
</evidence>
<feature type="transmembrane region" description="Helical" evidence="11">
    <location>
        <begin position="506"/>
        <end position="523"/>
    </location>
</feature>
<dbReference type="AlphaFoldDB" id="A0AAV8W908"/>
<feature type="transmembrane region" description="Helical" evidence="11">
    <location>
        <begin position="535"/>
        <end position="555"/>
    </location>
</feature>
<evidence type="ECO:0000313" key="13">
    <source>
        <dbReference type="Proteomes" id="UP001159042"/>
    </source>
</evidence>
<feature type="transmembrane region" description="Helical" evidence="11">
    <location>
        <begin position="467"/>
        <end position="485"/>
    </location>
</feature>
<comment type="caution">
    <text evidence="12">The sequence shown here is derived from an EMBL/GenBank/DDBJ whole genome shotgun (WGS) entry which is preliminary data.</text>
</comment>
<evidence type="ECO:0000256" key="6">
    <source>
        <dbReference type="ARBA" id="ARBA00022781"/>
    </source>
</evidence>
<feature type="transmembrane region" description="Helical" evidence="11">
    <location>
        <begin position="182"/>
        <end position="201"/>
    </location>
</feature>
<feature type="transmembrane region" description="Helical" evidence="11">
    <location>
        <begin position="45"/>
        <end position="67"/>
    </location>
</feature>
<keyword evidence="5 11" id="KW-0812">Transmembrane</keyword>
<keyword evidence="4" id="KW-1003">Cell membrane</keyword>
<keyword evidence="3" id="KW-0813">Transport</keyword>
<dbReference type="GO" id="GO:0005886">
    <property type="term" value="C:plasma membrane"/>
    <property type="evidence" value="ECO:0007669"/>
    <property type="project" value="UniProtKB-SubCell"/>
</dbReference>
<dbReference type="PANTHER" id="PTHR21522:SF61">
    <property type="entry name" value="PROTON CHANNEL OTOPLC"/>
    <property type="match status" value="1"/>
</dbReference>
<dbReference type="GO" id="GO:0015252">
    <property type="term" value="F:proton channel activity"/>
    <property type="evidence" value="ECO:0007669"/>
    <property type="project" value="InterPro"/>
</dbReference>
<evidence type="ECO:0000256" key="1">
    <source>
        <dbReference type="ARBA" id="ARBA00004651"/>
    </source>
</evidence>
<feature type="transmembrane region" description="Helical" evidence="11">
    <location>
        <begin position="143"/>
        <end position="162"/>
    </location>
</feature>
<dbReference type="Pfam" id="PF03189">
    <property type="entry name" value="Otopetrin"/>
    <property type="match status" value="1"/>
</dbReference>
<evidence type="ECO:0000313" key="12">
    <source>
        <dbReference type="EMBL" id="KAJ8922686.1"/>
    </source>
</evidence>
<dbReference type="Proteomes" id="UP001159042">
    <property type="component" value="Unassembled WGS sequence"/>
</dbReference>
<sequence>MDQLNLCQSRTEQLPQILTESVEQCPEVRQRSEKNTTWRRQANEAMVHTISAFYAKILVILGLALPVTDAIATFQHDKFDGFYIYMYLGSILFLIYMYVTHLKEKTKQENWMYVACRGKPEFPSTEYQNRSLKKDAYFHYGSFYFRMGVTGFGIGSVIYSALQFGEYWELSSERDCDNLLKAIKPALRVVFVLMQMLFIFSYKNFQGLHRGKLVANLGLMHMIATNLSEWFFVLSAQKRLQNAARDNQTLSEMDFQFINSNSYLITRNLYQHKFNCMKSNIMPPILAKVQGFLSPCTVEYSLLCSVILALMWKNNCTSYEKAATQDLSAEISEQSGCNVIYSRSQSQFSVDCAQAHKGLFGGILALAVTIISLIMFFELVGYREFKDATVLQVNVWEAVLFWTATVAVLFCMAALRDVSFIKKERGLEMEHVLLLVTQSGVFMYFLFQIIGGVLMGTSKGKGGIMRIITPFSALIQSCCQTVLVLDAWRRRCCTAEQMRKKPGRQLITFLLVINISLWIVNRLKNNRSVSHPNQMDFYGILSWNIITHVSMPLVVSYRFQSTVCFYEIWKHVYKTRPVEREACDCGDDQ</sequence>
<keyword evidence="7 11" id="KW-1133">Transmembrane helix</keyword>
<dbReference type="PANTHER" id="PTHR21522">
    <property type="entry name" value="PROTON CHANNEL OTOP"/>
    <property type="match status" value="1"/>
</dbReference>
<reference evidence="12 13" key="1">
    <citation type="journal article" date="2023" name="Insect Mol. Biol.">
        <title>Genome sequencing provides insights into the evolution of gene families encoding plant cell wall-degrading enzymes in longhorned beetles.</title>
        <authorList>
            <person name="Shin N.R."/>
            <person name="Okamura Y."/>
            <person name="Kirsch R."/>
            <person name="Pauchet Y."/>
        </authorList>
    </citation>
    <scope>NUCLEOTIDE SEQUENCE [LARGE SCALE GENOMIC DNA]</scope>
    <source>
        <strain evidence="12">EAD_L_NR</strain>
    </source>
</reference>
<feature type="transmembrane region" description="Helical" evidence="11">
    <location>
        <begin position="399"/>
        <end position="420"/>
    </location>
</feature>
<dbReference type="EMBL" id="JANEYG010000006">
    <property type="protein sequence ID" value="KAJ8922686.1"/>
    <property type="molecule type" value="Genomic_DNA"/>
</dbReference>
<dbReference type="InterPro" id="IPR004878">
    <property type="entry name" value="Otopetrin"/>
</dbReference>
<evidence type="ECO:0000256" key="2">
    <source>
        <dbReference type="ARBA" id="ARBA00006513"/>
    </source>
</evidence>
<evidence type="ECO:0000256" key="8">
    <source>
        <dbReference type="ARBA" id="ARBA00023065"/>
    </source>
</evidence>
<keyword evidence="10" id="KW-0407">Ion channel</keyword>
<keyword evidence="9 11" id="KW-0472">Membrane</keyword>
<evidence type="ECO:0000256" key="7">
    <source>
        <dbReference type="ARBA" id="ARBA00022989"/>
    </source>
</evidence>
<keyword evidence="6" id="KW-0375">Hydrogen ion transport</keyword>
<organism evidence="12 13">
    <name type="scientific">Exocentrus adspersus</name>
    <dbReference type="NCBI Taxonomy" id="1586481"/>
    <lineage>
        <taxon>Eukaryota</taxon>
        <taxon>Metazoa</taxon>
        <taxon>Ecdysozoa</taxon>
        <taxon>Arthropoda</taxon>
        <taxon>Hexapoda</taxon>
        <taxon>Insecta</taxon>
        <taxon>Pterygota</taxon>
        <taxon>Neoptera</taxon>
        <taxon>Endopterygota</taxon>
        <taxon>Coleoptera</taxon>
        <taxon>Polyphaga</taxon>
        <taxon>Cucujiformia</taxon>
        <taxon>Chrysomeloidea</taxon>
        <taxon>Cerambycidae</taxon>
        <taxon>Lamiinae</taxon>
        <taxon>Acanthocinini</taxon>
        <taxon>Exocentrus</taxon>
    </lineage>
</organism>
<evidence type="ECO:0000256" key="4">
    <source>
        <dbReference type="ARBA" id="ARBA00022475"/>
    </source>
</evidence>